<dbReference type="EMBL" id="JAPDOD010000002">
    <property type="protein sequence ID" value="MDA0159135.1"/>
    <property type="molecule type" value="Genomic_DNA"/>
</dbReference>
<dbReference type="PROSITE" id="PS51257">
    <property type="entry name" value="PROKAR_LIPOPROTEIN"/>
    <property type="match status" value="1"/>
</dbReference>
<feature type="signal peptide" evidence="1">
    <location>
        <begin position="1"/>
        <end position="23"/>
    </location>
</feature>
<comment type="caution">
    <text evidence="2">The sequence shown here is derived from an EMBL/GenBank/DDBJ whole genome shotgun (WGS) entry which is preliminary data.</text>
</comment>
<evidence type="ECO:0000313" key="3">
    <source>
        <dbReference type="Proteomes" id="UP001149140"/>
    </source>
</evidence>
<name>A0A9X3RY08_9ACTN</name>
<reference evidence="2" key="1">
    <citation type="submission" date="2022-10" db="EMBL/GenBank/DDBJ databases">
        <title>The WGS of Solirubrobacter ginsenosidimutans DSM 21036.</title>
        <authorList>
            <person name="Jiang Z."/>
        </authorList>
    </citation>
    <scope>NUCLEOTIDE SEQUENCE</scope>
    <source>
        <strain evidence="2">DSM 21036</strain>
    </source>
</reference>
<dbReference type="RefSeq" id="WP_270037807.1">
    <property type="nucleotide sequence ID" value="NZ_JAPDOD010000002.1"/>
</dbReference>
<dbReference type="Proteomes" id="UP001149140">
    <property type="component" value="Unassembled WGS sequence"/>
</dbReference>
<evidence type="ECO:0000256" key="1">
    <source>
        <dbReference type="SAM" id="SignalP"/>
    </source>
</evidence>
<gene>
    <name evidence="2" type="ORF">OM076_02565</name>
</gene>
<evidence type="ECO:0000313" key="2">
    <source>
        <dbReference type="EMBL" id="MDA0159135.1"/>
    </source>
</evidence>
<protein>
    <recommendedName>
        <fullName evidence="4">HYR domain-containing protein</fullName>
    </recommendedName>
</protein>
<evidence type="ECO:0008006" key="4">
    <source>
        <dbReference type="Google" id="ProtNLM"/>
    </source>
</evidence>
<proteinExistence type="predicted"/>
<keyword evidence="1" id="KW-0732">Signal</keyword>
<dbReference type="GO" id="GO:0005975">
    <property type="term" value="P:carbohydrate metabolic process"/>
    <property type="evidence" value="ECO:0007669"/>
    <property type="project" value="UniProtKB-ARBA"/>
</dbReference>
<dbReference type="AlphaFoldDB" id="A0A9X3RY08"/>
<dbReference type="InterPro" id="IPR013783">
    <property type="entry name" value="Ig-like_fold"/>
</dbReference>
<organism evidence="2 3">
    <name type="scientific">Solirubrobacter ginsenosidimutans</name>
    <dbReference type="NCBI Taxonomy" id="490573"/>
    <lineage>
        <taxon>Bacteria</taxon>
        <taxon>Bacillati</taxon>
        <taxon>Actinomycetota</taxon>
        <taxon>Thermoleophilia</taxon>
        <taxon>Solirubrobacterales</taxon>
        <taxon>Solirubrobacteraceae</taxon>
        <taxon>Solirubrobacter</taxon>
    </lineage>
</organism>
<keyword evidence="3" id="KW-1185">Reference proteome</keyword>
<sequence>MPAFTKRLSRAAFGACLVLAAIAFSGCIAIKEESASQRAAGAVTLHVKICANDQDGTRYQDCKPATAGSTAENDNGQDVIAPSPLPGNGQVFIGFRVPDGTGAPASFRNDDGRLTFAQSPGYSDALTAEYVPVAGFHWVGYLSTGTISFDGTNPANFVITVDPEFILPTGPGGTPFAGPFRWRPVIGTRGVSASSPADAPVDCAVGSLFCFDSPPPSTTTGRATIANLSTALVVSDFAVRAPDALSAPPGQTATLTYRLSNQDAANRGAPTLTLKATTTIPGAQPQLGATVIAIPRNASTTATVTLPVPPGTPVGTYDVVLTATGNSVPAGADIPKSATAKLTVVDKTAPAIRVSSPGDTTYSVGQGVTADYGCTDEAGGSGVASCAGPVPSGAAIDTSTPGTFDFTVTGKDNAGNSASASKSYTVAAPPPPPPVVVASVPPGRVNVTLAFLFPSAAASTKFTVLQVKGVPSGSTVVATCKGGGCPTKKVKGKKQNVVFTKKNASGTVNLTPFRNKALRAGAVLTVTVTKPGSFGMVKTLAVKKNKKPILSTSCLQPNSSTAKASCSS</sequence>
<dbReference type="Gene3D" id="2.60.40.10">
    <property type="entry name" value="Immunoglobulins"/>
    <property type="match status" value="1"/>
</dbReference>
<feature type="chain" id="PRO_5040757573" description="HYR domain-containing protein" evidence="1">
    <location>
        <begin position="24"/>
        <end position="568"/>
    </location>
</feature>
<accession>A0A9X3RY08</accession>